<protein>
    <submittedName>
        <fullName evidence="2">Uncharacterized protein</fullName>
    </submittedName>
</protein>
<name>A0A1A8ZLS2_9ACTN</name>
<dbReference type="EMBL" id="LT594324">
    <property type="protein sequence ID" value="SBT44836.1"/>
    <property type="molecule type" value="Genomic_DNA"/>
</dbReference>
<evidence type="ECO:0000313" key="3">
    <source>
        <dbReference type="Proteomes" id="UP000198765"/>
    </source>
</evidence>
<gene>
    <name evidence="2" type="ORF">GA0070621_2174</name>
</gene>
<feature type="transmembrane region" description="Helical" evidence="1">
    <location>
        <begin position="66"/>
        <end position="87"/>
    </location>
</feature>
<evidence type="ECO:0000313" key="2">
    <source>
        <dbReference type="EMBL" id="SBT44836.1"/>
    </source>
</evidence>
<keyword evidence="1" id="KW-0812">Transmembrane</keyword>
<keyword evidence="3" id="KW-1185">Reference proteome</keyword>
<feature type="transmembrane region" description="Helical" evidence="1">
    <location>
        <begin position="43"/>
        <end position="59"/>
    </location>
</feature>
<feature type="transmembrane region" description="Helical" evidence="1">
    <location>
        <begin position="93"/>
        <end position="111"/>
    </location>
</feature>
<dbReference type="Proteomes" id="UP000198765">
    <property type="component" value="Chromosome I"/>
</dbReference>
<proteinExistence type="predicted"/>
<dbReference type="AlphaFoldDB" id="A0A1A8ZLS2"/>
<dbReference type="PATRIC" id="fig|299146.4.peg.2245"/>
<sequence length="225" mass="23291">MTGVLAALLLFTAAGWSLLDQVAPDPLRPPPLRPGAPDQVDWLRLGGWAAVLVAALVGLRRVAAGLAWAGVAAWAVLVGSTVAGQPAYVIDTLPQFALAVVAAGALTLPAPPRRALRVLGRRGLGAFRLAGVLAVGVPVANRLSYPRVDPAGENPWYSFHGLNAPSLAVILCYLAALGVATVAVLFGLAALGPMFLAGVVLLRRREETRRLVALGLATDRETPAP</sequence>
<dbReference type="RefSeq" id="WP_091194097.1">
    <property type="nucleotide sequence ID" value="NZ_LT594324.1"/>
</dbReference>
<keyword evidence="1" id="KW-1133">Transmembrane helix</keyword>
<organism evidence="2 3">
    <name type="scientific">Micromonospora narathiwatensis</name>
    <dbReference type="NCBI Taxonomy" id="299146"/>
    <lineage>
        <taxon>Bacteria</taxon>
        <taxon>Bacillati</taxon>
        <taxon>Actinomycetota</taxon>
        <taxon>Actinomycetes</taxon>
        <taxon>Micromonosporales</taxon>
        <taxon>Micromonosporaceae</taxon>
        <taxon>Micromonospora</taxon>
    </lineage>
</organism>
<accession>A0A1A8ZLS2</accession>
<feature type="transmembrane region" description="Helical" evidence="1">
    <location>
        <begin position="123"/>
        <end position="140"/>
    </location>
</feature>
<feature type="transmembrane region" description="Helical" evidence="1">
    <location>
        <begin position="168"/>
        <end position="201"/>
    </location>
</feature>
<keyword evidence="1" id="KW-0472">Membrane</keyword>
<reference evidence="2 3" key="1">
    <citation type="submission" date="2016-06" db="EMBL/GenBank/DDBJ databases">
        <authorList>
            <person name="Kjaerup R.B."/>
            <person name="Dalgaard T.S."/>
            <person name="Juul-Madsen H.R."/>
        </authorList>
    </citation>
    <scope>NUCLEOTIDE SEQUENCE [LARGE SCALE GENOMIC DNA]</scope>
    <source>
        <strain evidence="2 3">DSM 45248</strain>
    </source>
</reference>
<evidence type="ECO:0000256" key="1">
    <source>
        <dbReference type="SAM" id="Phobius"/>
    </source>
</evidence>